<dbReference type="PROSITE" id="PS51074">
    <property type="entry name" value="DPH_MB"/>
    <property type="match status" value="1"/>
</dbReference>
<evidence type="ECO:0000256" key="9">
    <source>
        <dbReference type="ARBA" id="ARBA00023004"/>
    </source>
</evidence>
<dbReference type="SMART" id="SM00271">
    <property type="entry name" value="DnaJ"/>
    <property type="match status" value="1"/>
</dbReference>
<accession>A0AAN7WNQ3</accession>
<dbReference type="PANTHER" id="PTHR21454">
    <property type="entry name" value="DPH3 HOMOLOG-RELATED"/>
    <property type="match status" value="1"/>
</dbReference>
<evidence type="ECO:0000256" key="6">
    <source>
        <dbReference type="ARBA" id="ARBA00022490"/>
    </source>
</evidence>
<dbReference type="AlphaFoldDB" id="A0AAN7WNQ3"/>
<sequence>MRKGQTYYEILNVTPSTTSGELKRIYKELLLSTHPDKVEQNLQNSRSILSQKIHSIDKITEAYRVLSDEKLRKEYDKNLLEENKKSGVYKFGEGVDEVSLDSFDFLEETEEYTKKCPRCQTNGSFKLTDDLLEEFAVESAESQDGMFQVLTQCTSCSLWLKVNFYAVDDYEDED</sequence>
<evidence type="ECO:0000313" key="13">
    <source>
        <dbReference type="EMBL" id="KAK5781480.1"/>
    </source>
</evidence>
<dbReference type="GO" id="GO:0005634">
    <property type="term" value="C:nucleus"/>
    <property type="evidence" value="ECO:0007669"/>
    <property type="project" value="UniProtKB-SubCell"/>
</dbReference>
<comment type="subcellular location">
    <subcellularLocation>
        <location evidence="3">Cytoplasm</location>
    </subcellularLocation>
    <subcellularLocation>
        <location evidence="2">Nucleus</location>
    </subcellularLocation>
</comment>
<evidence type="ECO:0000256" key="10">
    <source>
        <dbReference type="ARBA" id="ARBA00023242"/>
    </source>
</evidence>
<organism evidence="13 14">
    <name type="scientific">Arxiozyma heterogenica</name>
    <dbReference type="NCBI Taxonomy" id="278026"/>
    <lineage>
        <taxon>Eukaryota</taxon>
        <taxon>Fungi</taxon>
        <taxon>Dikarya</taxon>
        <taxon>Ascomycota</taxon>
        <taxon>Saccharomycotina</taxon>
        <taxon>Saccharomycetes</taxon>
        <taxon>Saccharomycetales</taxon>
        <taxon>Saccharomycetaceae</taxon>
        <taxon>Arxiozyma</taxon>
    </lineage>
</organism>
<keyword evidence="10" id="KW-0539">Nucleus</keyword>
<evidence type="ECO:0000256" key="1">
    <source>
        <dbReference type="ARBA" id="ARBA00003474"/>
    </source>
</evidence>
<keyword evidence="7" id="KW-0479">Metal-binding</keyword>
<evidence type="ECO:0000256" key="5">
    <source>
        <dbReference type="ARBA" id="ARBA00021797"/>
    </source>
</evidence>
<dbReference type="GO" id="GO:0017183">
    <property type="term" value="P:protein histidyl modification to diphthamide"/>
    <property type="evidence" value="ECO:0007669"/>
    <property type="project" value="InterPro"/>
</dbReference>
<dbReference type="Pfam" id="PF00226">
    <property type="entry name" value="DnaJ"/>
    <property type="match status" value="1"/>
</dbReference>
<dbReference type="SUPFAM" id="SSF46565">
    <property type="entry name" value="Chaperone J-domain"/>
    <property type="match status" value="1"/>
</dbReference>
<dbReference type="PROSITE" id="PS50076">
    <property type="entry name" value="DNAJ_2"/>
    <property type="match status" value="1"/>
</dbReference>
<dbReference type="GO" id="GO:0005737">
    <property type="term" value="C:cytoplasm"/>
    <property type="evidence" value="ECO:0007669"/>
    <property type="project" value="UniProtKB-SubCell"/>
</dbReference>
<dbReference type="InterPro" id="IPR001623">
    <property type="entry name" value="DnaJ_domain"/>
</dbReference>
<dbReference type="GO" id="GO:0046872">
    <property type="term" value="F:metal ion binding"/>
    <property type="evidence" value="ECO:0007669"/>
    <property type="project" value="UniProtKB-KW"/>
</dbReference>
<dbReference type="InterPro" id="IPR007872">
    <property type="entry name" value="DPH_MB_dom"/>
</dbReference>
<dbReference type="Pfam" id="PF05207">
    <property type="entry name" value="Zn_ribbon_CSL"/>
    <property type="match status" value="1"/>
</dbReference>
<dbReference type="InterPro" id="IPR036869">
    <property type="entry name" value="J_dom_sf"/>
</dbReference>
<evidence type="ECO:0000256" key="8">
    <source>
        <dbReference type="ARBA" id="ARBA00022833"/>
    </source>
</evidence>
<reference evidence="14" key="1">
    <citation type="submission" date="2023-07" db="EMBL/GenBank/DDBJ databases">
        <title>A draft genome of Kazachstania heterogenica Y-27499.</title>
        <authorList>
            <person name="Donic C."/>
            <person name="Kralova J.S."/>
            <person name="Fidel L."/>
            <person name="Ben-Dor S."/>
            <person name="Jung S."/>
        </authorList>
    </citation>
    <scope>NUCLEOTIDE SEQUENCE [LARGE SCALE GENOMIC DNA]</scope>
    <source>
        <strain evidence="14">Y27499</strain>
    </source>
</reference>
<evidence type="ECO:0000256" key="2">
    <source>
        <dbReference type="ARBA" id="ARBA00004123"/>
    </source>
</evidence>
<dbReference type="CDD" id="cd06257">
    <property type="entry name" value="DnaJ"/>
    <property type="match status" value="1"/>
</dbReference>
<evidence type="ECO:0000259" key="12">
    <source>
        <dbReference type="PROSITE" id="PS51074"/>
    </source>
</evidence>
<evidence type="ECO:0000256" key="7">
    <source>
        <dbReference type="ARBA" id="ARBA00022723"/>
    </source>
</evidence>
<dbReference type="InterPro" id="IPR036671">
    <property type="entry name" value="DPH_MB_sf"/>
</dbReference>
<dbReference type="PRINTS" id="PR00625">
    <property type="entry name" value="JDOMAIN"/>
</dbReference>
<keyword evidence="6" id="KW-0963">Cytoplasm</keyword>
<dbReference type="SUPFAM" id="SSF144217">
    <property type="entry name" value="CSL zinc finger"/>
    <property type="match status" value="1"/>
</dbReference>
<dbReference type="InterPro" id="IPR044248">
    <property type="entry name" value="DPH3/4-like"/>
</dbReference>
<gene>
    <name evidence="13" type="ORF">RI543_001028</name>
</gene>
<evidence type="ECO:0000259" key="11">
    <source>
        <dbReference type="PROSITE" id="PS50076"/>
    </source>
</evidence>
<name>A0AAN7WNQ3_9SACH</name>
<keyword evidence="14" id="KW-1185">Reference proteome</keyword>
<comment type="function">
    <text evidence="1">Required for the first step of diphthamide biosynthesis, the transfer of 3-amino-3-carboxypropyl from S-adenosyl-L-methionine to a histidine residue. Diphthamide is a post-translational modification of histidine which occurs in elongation factor 2.</text>
</comment>
<dbReference type="EMBL" id="JAWIZZ010000035">
    <property type="protein sequence ID" value="KAK5781480.1"/>
    <property type="molecule type" value="Genomic_DNA"/>
</dbReference>
<evidence type="ECO:0000313" key="14">
    <source>
        <dbReference type="Proteomes" id="UP001306508"/>
    </source>
</evidence>
<feature type="domain" description="J" evidence="11">
    <location>
        <begin position="6"/>
        <end position="79"/>
    </location>
</feature>
<keyword evidence="8" id="KW-0862">Zinc</keyword>
<dbReference type="Gene3D" id="3.10.660.10">
    <property type="entry name" value="DPH Zinc finger"/>
    <property type="match status" value="1"/>
</dbReference>
<keyword evidence="9" id="KW-0408">Iron</keyword>
<proteinExistence type="inferred from homology"/>
<evidence type="ECO:0000256" key="3">
    <source>
        <dbReference type="ARBA" id="ARBA00004496"/>
    </source>
</evidence>
<evidence type="ECO:0000256" key="4">
    <source>
        <dbReference type="ARBA" id="ARBA00006169"/>
    </source>
</evidence>
<dbReference type="Gene3D" id="1.10.287.110">
    <property type="entry name" value="DnaJ domain"/>
    <property type="match status" value="1"/>
</dbReference>
<protein>
    <recommendedName>
        <fullName evidence="5">Diphthamide biosynthesis protein 4</fullName>
    </recommendedName>
</protein>
<dbReference type="Proteomes" id="UP001306508">
    <property type="component" value="Unassembled WGS sequence"/>
</dbReference>
<feature type="domain" description="DPH-type MB" evidence="12">
    <location>
        <begin position="94"/>
        <end position="165"/>
    </location>
</feature>
<comment type="similarity">
    <text evidence="4">Belongs to the DPH4 family.</text>
</comment>
<dbReference type="PANTHER" id="PTHR21454:SF46">
    <property type="entry name" value="DIPHTHAMIDE BIOSYNTHESIS PROTEIN 4"/>
    <property type="match status" value="1"/>
</dbReference>
<comment type="caution">
    <text evidence="13">The sequence shown here is derived from an EMBL/GenBank/DDBJ whole genome shotgun (WGS) entry which is preliminary data.</text>
</comment>